<dbReference type="PANTHER" id="PTHR43233">
    <property type="entry name" value="FAMILY N-ACETYLTRANSFERASE, PUTATIVE (AFU_ORTHOLOGUE AFUA_6G03350)-RELATED"/>
    <property type="match status" value="1"/>
</dbReference>
<dbReference type="EMBL" id="CP001674">
    <property type="protein sequence ID" value="ACT51338.1"/>
    <property type="molecule type" value="Genomic_DNA"/>
</dbReference>
<keyword evidence="3" id="KW-1185">Reference proteome</keyword>
<evidence type="ECO:0000313" key="2">
    <source>
        <dbReference type="EMBL" id="ACT51338.1"/>
    </source>
</evidence>
<protein>
    <submittedName>
        <fullName evidence="2">GCN5-related N-acetyltransferase</fullName>
    </submittedName>
</protein>
<reference evidence="3" key="1">
    <citation type="submission" date="2009-07" db="EMBL/GenBank/DDBJ databases">
        <title>Complete sequence of chromosome of Methylovorus sp. SIP3-4.</title>
        <authorList>
            <person name="Lucas S."/>
            <person name="Copeland A."/>
            <person name="Lapidus A."/>
            <person name="Glavina del Rio T."/>
            <person name="Tice H."/>
            <person name="Bruce D."/>
            <person name="Goodwin L."/>
            <person name="Pitluck S."/>
            <person name="Clum A."/>
            <person name="Larimer F."/>
            <person name="Land M."/>
            <person name="Hauser L."/>
            <person name="Kyrpides N."/>
            <person name="Mikhailova N."/>
            <person name="Kayluzhnaya M."/>
            <person name="Chistoserdova L."/>
        </authorList>
    </citation>
    <scope>NUCLEOTIDE SEQUENCE [LARGE SCALE GENOMIC DNA]</scope>
    <source>
        <strain evidence="3">SIP3-4</strain>
    </source>
</reference>
<dbReference type="GO" id="GO:0016747">
    <property type="term" value="F:acyltransferase activity, transferring groups other than amino-acyl groups"/>
    <property type="evidence" value="ECO:0007669"/>
    <property type="project" value="InterPro"/>
</dbReference>
<keyword evidence="2" id="KW-0808">Transferase</keyword>
<sequence>MIHYRENHPLSPADVARVFKASGIKRPADDLARIAAMFTHANLVFSAWDGDTLIGVSRALTDFSYCCYLSDLAVDAAYQRQGIGEELVRLTREKTGDQVSLILLSAPDAMDYYPKLGFTLADNAYVIRRLT</sequence>
<dbReference type="InterPro" id="IPR000182">
    <property type="entry name" value="GNAT_dom"/>
</dbReference>
<dbReference type="OrthoDB" id="9775804at2"/>
<reference evidence="2 3" key="2">
    <citation type="journal article" date="2011" name="J. Bacteriol.">
        <title>Genomes of three methylotrophs from a single niche uncover genetic and metabolic divergence of Methylophilaceae.</title>
        <authorList>
            <person name="Lapidus A."/>
            <person name="Clum A."/>
            <person name="Labutti K."/>
            <person name="Kaluzhnaya M.G."/>
            <person name="Lim S."/>
            <person name="Beck D.A."/>
            <person name="Glavina Del Rio T."/>
            <person name="Nolan M."/>
            <person name="Mavromatis K."/>
            <person name="Huntemann M."/>
            <person name="Lucas S."/>
            <person name="Lidstrom M.E."/>
            <person name="Ivanova N."/>
            <person name="Chistoserdova L."/>
        </authorList>
    </citation>
    <scope>NUCLEOTIDE SEQUENCE [LARGE SCALE GENOMIC DNA]</scope>
    <source>
        <strain evidence="2 3">SIP3-4</strain>
    </source>
</reference>
<dbReference type="RefSeq" id="WP_015830685.1">
    <property type="nucleotide sequence ID" value="NC_012969.1"/>
</dbReference>
<dbReference type="KEGG" id="mei:Msip34_2096"/>
<dbReference type="Pfam" id="PF13673">
    <property type="entry name" value="Acetyltransf_10"/>
    <property type="match status" value="1"/>
</dbReference>
<dbReference type="AlphaFoldDB" id="C6X811"/>
<gene>
    <name evidence="2" type="ordered locus">Msip34_2096</name>
</gene>
<dbReference type="SUPFAM" id="SSF55729">
    <property type="entry name" value="Acyl-CoA N-acyltransferases (Nat)"/>
    <property type="match status" value="1"/>
</dbReference>
<organism evidence="2 3">
    <name type="scientific">Methylovorus glucosotrophus (strain SIP3-4)</name>
    <dbReference type="NCBI Taxonomy" id="582744"/>
    <lineage>
        <taxon>Bacteria</taxon>
        <taxon>Pseudomonadati</taxon>
        <taxon>Pseudomonadota</taxon>
        <taxon>Betaproteobacteria</taxon>
        <taxon>Nitrosomonadales</taxon>
        <taxon>Methylophilaceae</taxon>
        <taxon>Methylovorus</taxon>
    </lineage>
</organism>
<dbReference type="eggNOG" id="COG0456">
    <property type="taxonomic scope" value="Bacteria"/>
</dbReference>
<evidence type="ECO:0000313" key="3">
    <source>
        <dbReference type="Proteomes" id="UP000002743"/>
    </source>
</evidence>
<dbReference type="PROSITE" id="PS51186">
    <property type="entry name" value="GNAT"/>
    <property type="match status" value="1"/>
</dbReference>
<dbReference type="InterPro" id="IPR016181">
    <property type="entry name" value="Acyl_CoA_acyltransferase"/>
</dbReference>
<evidence type="ECO:0000259" key="1">
    <source>
        <dbReference type="PROSITE" id="PS51186"/>
    </source>
</evidence>
<feature type="domain" description="N-acetyltransferase" evidence="1">
    <location>
        <begin position="2"/>
        <end position="131"/>
    </location>
</feature>
<dbReference type="PANTHER" id="PTHR43233:SF1">
    <property type="entry name" value="FAMILY N-ACETYLTRANSFERASE, PUTATIVE (AFU_ORTHOLOGUE AFUA_6G03350)-RELATED"/>
    <property type="match status" value="1"/>
</dbReference>
<accession>C6X811</accession>
<dbReference type="Gene3D" id="3.40.630.30">
    <property type="match status" value="1"/>
</dbReference>
<proteinExistence type="predicted"/>
<dbReference type="Proteomes" id="UP000002743">
    <property type="component" value="Chromosome"/>
</dbReference>
<name>C6X811_METGS</name>
<dbReference type="InterPro" id="IPR053144">
    <property type="entry name" value="Acetyltransferase_Butenolide"/>
</dbReference>
<dbReference type="CDD" id="cd04301">
    <property type="entry name" value="NAT_SF"/>
    <property type="match status" value="1"/>
</dbReference>
<dbReference type="STRING" id="582744.Msip34_2096"/>
<dbReference type="HOGENOM" id="CLU_086503_4_0_4"/>